<proteinExistence type="predicted"/>
<keyword evidence="3" id="KW-1185">Reference proteome</keyword>
<name>A0AAD7JJ92_9AGAR</name>
<organism evidence="2 3">
    <name type="scientific">Mycena metata</name>
    <dbReference type="NCBI Taxonomy" id="1033252"/>
    <lineage>
        <taxon>Eukaryota</taxon>
        <taxon>Fungi</taxon>
        <taxon>Dikarya</taxon>
        <taxon>Basidiomycota</taxon>
        <taxon>Agaricomycotina</taxon>
        <taxon>Agaricomycetes</taxon>
        <taxon>Agaricomycetidae</taxon>
        <taxon>Agaricales</taxon>
        <taxon>Marasmiineae</taxon>
        <taxon>Mycenaceae</taxon>
        <taxon>Mycena</taxon>
    </lineage>
</organism>
<sequence>MTPPNRRQSPPRRDSSPPAQHRTAGNRTTRNTLRSFSLTCGVDLGCSPNLSGSSSWRSTQEWSIPFLPLPLNEPQGRHIPPTKPSTGCGTQIHGSGTPRGVRTWTAAGNAGGSSIIPLPTKYFTEEQKGFLGGGPKSSECGCVTVGVGCCVWWVSSSSPFFVIVPTHSISGNALGIHKTFCETHSLARAQPTTYTFLAEAVSPPLPHLGKARTAIEVSAPNTPRVDSAPATRFENWIGQLVDSSDEPWTQGTPADSPTHSELVDLGLEEEARINAMEEEEGSQEIIRQARGIRLPGEESRLSEISSHVIPLSSRMARDDGILSGREVLAWTLQNMTFRSRDGVYAAPLIFER</sequence>
<protein>
    <submittedName>
        <fullName evidence="2">Uncharacterized protein</fullName>
    </submittedName>
</protein>
<feature type="region of interest" description="Disordered" evidence="1">
    <location>
        <begin position="1"/>
        <end position="32"/>
    </location>
</feature>
<gene>
    <name evidence="2" type="ORF">B0H16DRAFT_1687089</name>
</gene>
<evidence type="ECO:0000313" key="3">
    <source>
        <dbReference type="Proteomes" id="UP001215598"/>
    </source>
</evidence>
<feature type="compositionally biased region" description="Polar residues" evidence="1">
    <location>
        <begin position="23"/>
        <end position="32"/>
    </location>
</feature>
<dbReference type="AlphaFoldDB" id="A0AAD7JJ92"/>
<dbReference type="Proteomes" id="UP001215598">
    <property type="component" value="Unassembled WGS sequence"/>
</dbReference>
<reference evidence="2" key="1">
    <citation type="submission" date="2023-03" db="EMBL/GenBank/DDBJ databases">
        <title>Massive genome expansion in bonnet fungi (Mycena s.s.) driven by repeated elements and novel gene families across ecological guilds.</title>
        <authorList>
            <consortium name="Lawrence Berkeley National Laboratory"/>
            <person name="Harder C.B."/>
            <person name="Miyauchi S."/>
            <person name="Viragh M."/>
            <person name="Kuo A."/>
            <person name="Thoen E."/>
            <person name="Andreopoulos B."/>
            <person name="Lu D."/>
            <person name="Skrede I."/>
            <person name="Drula E."/>
            <person name="Henrissat B."/>
            <person name="Morin E."/>
            <person name="Kohler A."/>
            <person name="Barry K."/>
            <person name="LaButti K."/>
            <person name="Morin E."/>
            <person name="Salamov A."/>
            <person name="Lipzen A."/>
            <person name="Mereny Z."/>
            <person name="Hegedus B."/>
            <person name="Baldrian P."/>
            <person name="Stursova M."/>
            <person name="Weitz H."/>
            <person name="Taylor A."/>
            <person name="Grigoriev I.V."/>
            <person name="Nagy L.G."/>
            <person name="Martin F."/>
            <person name="Kauserud H."/>
        </authorList>
    </citation>
    <scope>NUCLEOTIDE SEQUENCE</scope>
    <source>
        <strain evidence="2">CBHHK182m</strain>
    </source>
</reference>
<dbReference type="EMBL" id="JARKIB010000024">
    <property type="protein sequence ID" value="KAJ7766029.1"/>
    <property type="molecule type" value="Genomic_DNA"/>
</dbReference>
<evidence type="ECO:0000313" key="2">
    <source>
        <dbReference type="EMBL" id="KAJ7766029.1"/>
    </source>
</evidence>
<comment type="caution">
    <text evidence="2">The sequence shown here is derived from an EMBL/GenBank/DDBJ whole genome shotgun (WGS) entry which is preliminary data.</text>
</comment>
<evidence type="ECO:0000256" key="1">
    <source>
        <dbReference type="SAM" id="MobiDB-lite"/>
    </source>
</evidence>
<accession>A0AAD7JJ92</accession>